<organism evidence="2 3">
    <name type="scientific">Ramlibacter albus</name>
    <dbReference type="NCBI Taxonomy" id="2079448"/>
    <lineage>
        <taxon>Bacteria</taxon>
        <taxon>Pseudomonadati</taxon>
        <taxon>Pseudomonadota</taxon>
        <taxon>Betaproteobacteria</taxon>
        <taxon>Burkholderiales</taxon>
        <taxon>Comamonadaceae</taxon>
        <taxon>Ramlibacter</taxon>
    </lineage>
</organism>
<dbReference type="RefSeq" id="WP_187084558.1">
    <property type="nucleotide sequence ID" value="NZ_JACORU010000014.1"/>
</dbReference>
<dbReference type="EMBL" id="JACORU010000014">
    <property type="protein sequence ID" value="MBC5768074.1"/>
    <property type="molecule type" value="Genomic_DNA"/>
</dbReference>
<protein>
    <submittedName>
        <fullName evidence="2">Uncharacterized protein</fullName>
    </submittedName>
</protein>
<feature type="signal peptide" evidence="1">
    <location>
        <begin position="1"/>
        <end position="21"/>
    </location>
</feature>
<proteinExistence type="predicted"/>
<gene>
    <name evidence="2" type="ORF">H8R02_26660</name>
</gene>
<comment type="caution">
    <text evidence="2">The sequence shown here is derived from an EMBL/GenBank/DDBJ whole genome shotgun (WGS) entry which is preliminary data.</text>
</comment>
<evidence type="ECO:0000256" key="1">
    <source>
        <dbReference type="SAM" id="SignalP"/>
    </source>
</evidence>
<dbReference type="AlphaFoldDB" id="A0A923MF11"/>
<dbReference type="Proteomes" id="UP000596827">
    <property type="component" value="Unassembled WGS sequence"/>
</dbReference>
<evidence type="ECO:0000313" key="3">
    <source>
        <dbReference type="Proteomes" id="UP000596827"/>
    </source>
</evidence>
<evidence type="ECO:0000313" key="2">
    <source>
        <dbReference type="EMBL" id="MBC5768074.1"/>
    </source>
</evidence>
<sequence>MRLPRNLILSALVAAAPATFAGGTFDGLWCGQGLLNDFSLKLKQLGAQQVEGTLMRRDRVRTLEGSISGNTLRTQATKYGSLVLEATGGELKIMGGDGPLALARGNAFKRASGGACTAG</sequence>
<name>A0A923MF11_9BURK</name>
<accession>A0A923MF11</accession>
<keyword evidence="1" id="KW-0732">Signal</keyword>
<feature type="chain" id="PRO_5037091408" evidence="1">
    <location>
        <begin position="22"/>
        <end position="119"/>
    </location>
</feature>
<keyword evidence="3" id="KW-1185">Reference proteome</keyword>
<reference evidence="2" key="1">
    <citation type="submission" date="2020-08" db="EMBL/GenBank/DDBJ databases">
        <title>Ramlibacter sp. GTP1 16S ribosomal RNA gene genome sequencing and assembly.</title>
        <authorList>
            <person name="Kang M."/>
        </authorList>
    </citation>
    <scope>NUCLEOTIDE SEQUENCE</scope>
    <source>
        <strain evidence="2">GTP1</strain>
    </source>
</reference>